<reference evidence="2 3" key="1">
    <citation type="submission" date="2021-01" db="EMBL/GenBank/DDBJ databases">
        <title>Whole genome shotgun sequence of Actinoplanes humidus NBRC 14915.</title>
        <authorList>
            <person name="Komaki H."/>
            <person name="Tamura T."/>
        </authorList>
    </citation>
    <scope>NUCLEOTIDE SEQUENCE [LARGE SCALE GENOMIC DNA]</scope>
    <source>
        <strain evidence="2 3">NBRC 14915</strain>
    </source>
</reference>
<name>A0ABQ3ZZJ0_9ACTN</name>
<organism evidence="2 3">
    <name type="scientific">Winogradskya humida</name>
    <dbReference type="NCBI Taxonomy" id="113566"/>
    <lineage>
        <taxon>Bacteria</taxon>
        <taxon>Bacillati</taxon>
        <taxon>Actinomycetota</taxon>
        <taxon>Actinomycetes</taxon>
        <taxon>Micromonosporales</taxon>
        <taxon>Micromonosporaceae</taxon>
        <taxon>Winogradskya</taxon>
    </lineage>
</organism>
<keyword evidence="1" id="KW-0812">Transmembrane</keyword>
<keyword evidence="3" id="KW-1185">Reference proteome</keyword>
<sequence length="299" mass="33348">MRPGRTIGWNQRDSAQGAPVKVRFKILVTAIAGGITYLLTSAAGQAAIWQLTMAVFVAGIVLVALILIDLNLAVSELYTGPGKSRLRADDIDRLVAASASIDSADVVLRRFADHELSRLAQTLDGLREGWAVYEGEDRDWLLNLTECAFETIDATSMTSFDAPGNFADAGLFWATDLGRHYLARQRQAITERHVAIRRIFLIDDASDAGEDWIDDLVKPHKEIGVRTRVLRSSQLDSLTRTDLYDFIVFDGRLSYELRAASAPDPDVPPLITSVTLVADWRVEDRKRRFEQMWNDAADR</sequence>
<dbReference type="EMBL" id="BOMN01000101">
    <property type="protein sequence ID" value="GIE24004.1"/>
    <property type="molecule type" value="Genomic_DNA"/>
</dbReference>
<feature type="transmembrane region" description="Helical" evidence="1">
    <location>
        <begin position="22"/>
        <end position="40"/>
    </location>
</feature>
<gene>
    <name evidence="2" type="ORF">Ahu01nite_071060</name>
</gene>
<evidence type="ECO:0000256" key="1">
    <source>
        <dbReference type="SAM" id="Phobius"/>
    </source>
</evidence>
<keyword evidence="1" id="KW-1133">Transmembrane helix</keyword>
<dbReference type="Proteomes" id="UP000603200">
    <property type="component" value="Unassembled WGS sequence"/>
</dbReference>
<keyword evidence="1" id="KW-0472">Membrane</keyword>
<protein>
    <submittedName>
        <fullName evidence="2">Uncharacterized protein</fullName>
    </submittedName>
</protein>
<evidence type="ECO:0000313" key="2">
    <source>
        <dbReference type="EMBL" id="GIE24004.1"/>
    </source>
</evidence>
<accession>A0ABQ3ZZJ0</accession>
<feature type="transmembrane region" description="Helical" evidence="1">
    <location>
        <begin position="46"/>
        <end position="68"/>
    </location>
</feature>
<evidence type="ECO:0000313" key="3">
    <source>
        <dbReference type="Proteomes" id="UP000603200"/>
    </source>
</evidence>
<proteinExistence type="predicted"/>
<comment type="caution">
    <text evidence="2">The sequence shown here is derived from an EMBL/GenBank/DDBJ whole genome shotgun (WGS) entry which is preliminary data.</text>
</comment>